<keyword evidence="2" id="KW-1185">Reference proteome</keyword>
<protein>
    <recommendedName>
        <fullName evidence="3">NTP pyrophosphohydrolase</fullName>
    </recommendedName>
</protein>
<accession>A0ABM8FQB2</accession>
<evidence type="ECO:0008006" key="3">
    <source>
        <dbReference type="Google" id="ProtNLM"/>
    </source>
</evidence>
<organism evidence="1 2">
    <name type="scientific">Microbacterium suwonense</name>
    <dbReference type="NCBI Taxonomy" id="683047"/>
    <lineage>
        <taxon>Bacteria</taxon>
        <taxon>Bacillati</taxon>
        <taxon>Actinomycetota</taxon>
        <taxon>Actinomycetes</taxon>
        <taxon>Micrococcales</taxon>
        <taxon>Microbacteriaceae</taxon>
        <taxon>Microbacterium</taxon>
    </lineage>
</organism>
<proteinExistence type="predicted"/>
<reference evidence="2" key="1">
    <citation type="journal article" date="2019" name="Int. J. Syst. Evol. Microbiol.">
        <title>The Global Catalogue of Microorganisms (GCM) 10K type strain sequencing project: providing services to taxonomists for standard genome sequencing and annotation.</title>
        <authorList>
            <consortium name="The Broad Institute Genomics Platform"/>
            <consortium name="The Broad Institute Genome Sequencing Center for Infectious Disease"/>
            <person name="Wu L."/>
            <person name="Ma J."/>
        </authorList>
    </citation>
    <scope>NUCLEOTIDE SEQUENCE [LARGE SCALE GENOMIC DNA]</scope>
    <source>
        <strain evidence="2">NBRC 106310</strain>
    </source>
</reference>
<sequence length="128" mass="13799">MSTTAAGIPAGMHPGAGTRIRGAVRVREGVLEKVILAKAAVRVGVPRGDVDVEVAEWAGGVAVRIATKLPIPDLDDTEAIRSQDPILERMRQLQSDLADDLARLTGRSIRRVSFTITGAIIPERRRVR</sequence>
<evidence type="ECO:0000313" key="1">
    <source>
        <dbReference type="EMBL" id="BDZ37857.1"/>
    </source>
</evidence>
<dbReference type="RefSeq" id="WP_286301698.1">
    <property type="nucleotide sequence ID" value="NZ_AP027728.1"/>
</dbReference>
<dbReference type="EMBL" id="AP027728">
    <property type="protein sequence ID" value="BDZ37857.1"/>
    <property type="molecule type" value="Genomic_DNA"/>
</dbReference>
<dbReference type="Proteomes" id="UP001321543">
    <property type="component" value="Chromosome"/>
</dbReference>
<name>A0ABM8FQB2_9MICO</name>
<evidence type="ECO:0000313" key="2">
    <source>
        <dbReference type="Proteomes" id="UP001321543"/>
    </source>
</evidence>
<gene>
    <name evidence="1" type="ORF">GCM10025863_04710</name>
</gene>